<protein>
    <submittedName>
        <fullName evidence="1">Unspecified product</fullName>
    </submittedName>
</protein>
<gene>
    <name evidence="1" type="ORF">POVWA2_081240</name>
</gene>
<dbReference type="EMBL" id="FLRE01001990">
    <property type="protein sequence ID" value="SBT57722.1"/>
    <property type="molecule type" value="Genomic_DNA"/>
</dbReference>
<sequence>MEPEKSAALAALQSGATQKYLQQRESVSHVTESTPYITEIGTKVDHSIIGVAPVLLTVTTLYAYTPISSWILKLGGKTPNDDMLSDGAENYISYQPT</sequence>
<name>A0A1A9ANE0_PLAOA</name>
<evidence type="ECO:0000313" key="1">
    <source>
        <dbReference type="EMBL" id="SBT57722.1"/>
    </source>
</evidence>
<reference evidence="2" key="1">
    <citation type="submission" date="2016-05" db="EMBL/GenBank/DDBJ databases">
        <authorList>
            <person name="Naeem Raeece"/>
        </authorList>
    </citation>
    <scope>NUCLEOTIDE SEQUENCE [LARGE SCALE GENOMIC DNA]</scope>
</reference>
<proteinExistence type="predicted"/>
<dbReference type="AlphaFoldDB" id="A0A1A9ANE0"/>
<dbReference type="Proteomes" id="UP000078550">
    <property type="component" value="Unassembled WGS sequence"/>
</dbReference>
<organism evidence="1 2">
    <name type="scientific">Plasmodium ovale wallikeri</name>
    <dbReference type="NCBI Taxonomy" id="864142"/>
    <lineage>
        <taxon>Eukaryota</taxon>
        <taxon>Sar</taxon>
        <taxon>Alveolata</taxon>
        <taxon>Apicomplexa</taxon>
        <taxon>Aconoidasida</taxon>
        <taxon>Haemosporida</taxon>
        <taxon>Plasmodiidae</taxon>
        <taxon>Plasmodium</taxon>
        <taxon>Plasmodium (Plasmodium)</taxon>
    </lineage>
</organism>
<accession>A0A1A9ANE0</accession>
<evidence type="ECO:0000313" key="2">
    <source>
        <dbReference type="Proteomes" id="UP000078550"/>
    </source>
</evidence>